<dbReference type="EMBL" id="LR796527">
    <property type="protein sequence ID" value="CAB4149643.1"/>
    <property type="molecule type" value="Genomic_DNA"/>
</dbReference>
<feature type="region of interest" description="Disordered" evidence="1">
    <location>
        <begin position="46"/>
        <end position="116"/>
    </location>
</feature>
<evidence type="ECO:0000313" key="2">
    <source>
        <dbReference type="EMBL" id="CAB4149643.1"/>
    </source>
</evidence>
<organism evidence="2">
    <name type="scientific">uncultured Caudovirales phage</name>
    <dbReference type="NCBI Taxonomy" id="2100421"/>
    <lineage>
        <taxon>Viruses</taxon>
        <taxon>Duplodnaviria</taxon>
        <taxon>Heunggongvirae</taxon>
        <taxon>Uroviricota</taxon>
        <taxon>Caudoviricetes</taxon>
        <taxon>Peduoviridae</taxon>
        <taxon>Maltschvirus</taxon>
        <taxon>Maltschvirus maltsch</taxon>
    </lineage>
</organism>
<sequence length="116" mass="12501">MKVKLKMPRQLGGVDYKIGVHEMPDAVANDPYFLAQVSNGNALIVEEPAEKVKAPKAPKADKPEGDQKPNDPPAEKPSKASKGPKIPGESKYERAKRLKAEKKAKLEAEAAGTQEG</sequence>
<gene>
    <name evidence="2" type="ORF">UFOVP558_15</name>
</gene>
<name>A0A6J5MXE8_9CAUD</name>
<accession>A0A6J5MXE8</accession>
<evidence type="ECO:0000256" key="1">
    <source>
        <dbReference type="SAM" id="MobiDB-lite"/>
    </source>
</evidence>
<protein>
    <submittedName>
        <fullName evidence="2">Uncharacterized protein</fullName>
    </submittedName>
</protein>
<proteinExistence type="predicted"/>
<reference evidence="2" key="1">
    <citation type="submission" date="2020-04" db="EMBL/GenBank/DDBJ databases">
        <authorList>
            <person name="Chiriac C."/>
            <person name="Salcher M."/>
            <person name="Ghai R."/>
            <person name="Kavagutti S V."/>
        </authorList>
    </citation>
    <scope>NUCLEOTIDE SEQUENCE</scope>
</reference>
<feature type="compositionally biased region" description="Basic and acidic residues" evidence="1">
    <location>
        <begin position="48"/>
        <end position="78"/>
    </location>
</feature>